<proteinExistence type="predicted"/>
<organism evidence="2 3">
    <name type="scientific">Candidatus Acidifodinimicrobium mancum</name>
    <dbReference type="NCBI Taxonomy" id="2898728"/>
    <lineage>
        <taxon>Archaea</taxon>
        <taxon>Candidatus Parvarchaeota</taxon>
        <taxon>Candidatus Acidifodinimicrobiaceae</taxon>
        <taxon>Candidatus Acidifodinimicrobium</taxon>
    </lineage>
</organism>
<accession>A0A8T3UTG8</accession>
<dbReference type="EMBL" id="JADFAR010000030">
    <property type="protein sequence ID" value="MBE5728693.1"/>
    <property type="molecule type" value="Genomic_DNA"/>
</dbReference>
<evidence type="ECO:0000313" key="2">
    <source>
        <dbReference type="EMBL" id="MBE5728693.1"/>
    </source>
</evidence>
<reference evidence="2 3" key="1">
    <citation type="submission" date="2020-09" db="EMBL/GenBank/DDBJ databases">
        <title>Genomic characterization of a novel Parvarchaeota family in acid mine drainage sediments.</title>
        <authorList>
            <person name="Luo Z.-H."/>
        </authorList>
    </citation>
    <scope>NUCLEOTIDE SEQUENCE [LARGE SCALE GENOMIC DNA]</scope>
    <source>
        <strain evidence="2">MAS1_bins.189</strain>
    </source>
</reference>
<evidence type="ECO:0000313" key="3">
    <source>
        <dbReference type="Proteomes" id="UP000718571"/>
    </source>
</evidence>
<sequence length="206" mass="22775">MGKTIVSVYGYSENIVPGNNPWEQVVSDRFDGAMDLAKFLKKHGIDIDMYISGGTVSKETGRIEADAMHDFLKKRYNNLEEIVDEVILDKESKNTQDNVNKISSYAKGAGADSVFGVSSRDHVGRIITQQAYLQNKPDLTMGVFSSNGSYSMNGSNGIPPMILEPPFFGQDDPKGLYGMYSKLFKLTPYQKVEIGQEIVGKVEGKQ</sequence>
<evidence type="ECO:0000259" key="1">
    <source>
        <dbReference type="Pfam" id="PF02698"/>
    </source>
</evidence>
<protein>
    <submittedName>
        <fullName evidence="2">YdcF family protein</fullName>
    </submittedName>
</protein>
<feature type="domain" description="DUF218" evidence="1">
    <location>
        <begin position="24"/>
        <end position="127"/>
    </location>
</feature>
<dbReference type="Pfam" id="PF02698">
    <property type="entry name" value="DUF218"/>
    <property type="match status" value="1"/>
</dbReference>
<name>A0A8T3UTG8_9ARCH</name>
<gene>
    <name evidence="2" type="ORF">IHE51_02430</name>
</gene>
<dbReference type="Proteomes" id="UP000718571">
    <property type="component" value="Unassembled WGS sequence"/>
</dbReference>
<comment type="caution">
    <text evidence="2">The sequence shown here is derived from an EMBL/GenBank/DDBJ whole genome shotgun (WGS) entry which is preliminary data.</text>
</comment>
<dbReference type="AlphaFoldDB" id="A0A8T3UTG8"/>
<dbReference type="InterPro" id="IPR003848">
    <property type="entry name" value="DUF218"/>
</dbReference>